<name>A0A1I0KVB6_9BACT</name>
<dbReference type="AlphaFoldDB" id="A0A1I0KVB6"/>
<proteinExistence type="predicted"/>
<dbReference type="RefSeq" id="WP_093524536.1">
    <property type="nucleotide sequence ID" value="NZ_FOIJ01000015.1"/>
</dbReference>
<keyword evidence="3" id="KW-1185">Reference proteome</keyword>
<keyword evidence="1" id="KW-0732">Signal</keyword>
<gene>
    <name evidence="2" type="ORF">SAMN05443639_1152</name>
</gene>
<dbReference type="PROSITE" id="PS51257">
    <property type="entry name" value="PROKAR_LIPOPROTEIN"/>
    <property type="match status" value="1"/>
</dbReference>
<feature type="signal peptide" evidence="1">
    <location>
        <begin position="1"/>
        <end position="18"/>
    </location>
</feature>
<reference evidence="3" key="1">
    <citation type="submission" date="2016-10" db="EMBL/GenBank/DDBJ databases">
        <authorList>
            <person name="Varghese N."/>
            <person name="Submissions S."/>
        </authorList>
    </citation>
    <scope>NUCLEOTIDE SEQUENCE [LARGE SCALE GENOMIC DNA]</scope>
    <source>
        <strain evidence="3">DSM 16858</strain>
    </source>
</reference>
<dbReference type="EMBL" id="FOIJ01000015">
    <property type="protein sequence ID" value="SEU29810.1"/>
    <property type="molecule type" value="Genomic_DNA"/>
</dbReference>
<dbReference type="Proteomes" id="UP000199181">
    <property type="component" value="Unassembled WGS sequence"/>
</dbReference>
<evidence type="ECO:0008006" key="4">
    <source>
        <dbReference type="Google" id="ProtNLM"/>
    </source>
</evidence>
<feature type="chain" id="PRO_5011446472" description="DUF2380 domain-containing protein" evidence="1">
    <location>
        <begin position="19"/>
        <end position="466"/>
    </location>
</feature>
<evidence type="ECO:0000313" key="3">
    <source>
        <dbReference type="Proteomes" id="UP000199181"/>
    </source>
</evidence>
<sequence length="466" mass="50677">MRLAIALGCMAALLTSCAAGSGGSGLDRPYQKTDGTAGHAFLTQKPRASAASGPERQRATQVRKAFLGTLSEVKRSTDFIAVSLRQLTAHGEGLGHRANGVFGRSIGYGTYQLRWIQGALDGANTVAEAALETAEPDMELGMLRMSGPRLQAAMAGATLLAAWLDFLSLAEGILRQCPLYSTERLWADMNRVQRLIEPSMKALASRESGQVEAAIVAMPGLMGQLTREFHSIRESARIATERGGQLMAAAQFVEMLTLVSAMKMSLPRLPPAAPTLVGANFVMGSNGVMMGSQLIVTAEWVERMRRLVQAGVLSLPAISAGVRFQAGAVMMSQSRHDLPQGVRDALGDGPEVRAMRETSRSGAGMADSPQHHVLPKEHREWFEKRGFTGDMNIDHFCVEMEMAHHQAIHGGGNWRLGRQWPSEWNQVVMRDLRNAELLAGRALTRNEVLRDYLSREENLLPVGLSR</sequence>
<accession>A0A1I0KVB6</accession>
<protein>
    <recommendedName>
        <fullName evidence="4">DUF2380 domain-containing protein</fullName>
    </recommendedName>
</protein>
<organism evidence="2 3">
    <name type="scientific">Stigmatella erecta</name>
    <dbReference type="NCBI Taxonomy" id="83460"/>
    <lineage>
        <taxon>Bacteria</taxon>
        <taxon>Pseudomonadati</taxon>
        <taxon>Myxococcota</taxon>
        <taxon>Myxococcia</taxon>
        <taxon>Myxococcales</taxon>
        <taxon>Cystobacterineae</taxon>
        <taxon>Archangiaceae</taxon>
        <taxon>Stigmatella</taxon>
    </lineage>
</organism>
<evidence type="ECO:0000313" key="2">
    <source>
        <dbReference type="EMBL" id="SEU29810.1"/>
    </source>
</evidence>
<evidence type="ECO:0000256" key="1">
    <source>
        <dbReference type="SAM" id="SignalP"/>
    </source>
</evidence>